<dbReference type="PROSITE" id="PS51782">
    <property type="entry name" value="LYSM"/>
    <property type="match status" value="2"/>
</dbReference>
<dbReference type="AlphaFoldDB" id="A0A1L7XTN8"/>
<evidence type="ECO:0000313" key="9">
    <source>
        <dbReference type="Proteomes" id="UP000184330"/>
    </source>
</evidence>
<dbReference type="EMBL" id="FJOG01000054">
    <property type="protein sequence ID" value="CZR68403.1"/>
    <property type="molecule type" value="Genomic_DNA"/>
</dbReference>
<feature type="domain" description="LysM" evidence="7">
    <location>
        <begin position="182"/>
        <end position="228"/>
    </location>
</feature>
<organism evidence="8 9">
    <name type="scientific">Phialocephala subalpina</name>
    <dbReference type="NCBI Taxonomy" id="576137"/>
    <lineage>
        <taxon>Eukaryota</taxon>
        <taxon>Fungi</taxon>
        <taxon>Dikarya</taxon>
        <taxon>Ascomycota</taxon>
        <taxon>Pezizomycotina</taxon>
        <taxon>Leotiomycetes</taxon>
        <taxon>Helotiales</taxon>
        <taxon>Mollisiaceae</taxon>
        <taxon>Phialocephala</taxon>
        <taxon>Phialocephala fortinii species complex</taxon>
    </lineage>
</organism>
<dbReference type="STRING" id="576137.A0A1L7XTN8"/>
<keyword evidence="9" id="KW-1185">Reference proteome</keyword>
<accession>A0A1L7XTN8</accession>
<dbReference type="Gene3D" id="3.10.350.10">
    <property type="entry name" value="LysM domain"/>
    <property type="match status" value="2"/>
</dbReference>
<dbReference type="SUPFAM" id="SSF54106">
    <property type="entry name" value="LysM domain"/>
    <property type="match status" value="2"/>
</dbReference>
<proteinExistence type="predicted"/>
<feature type="domain" description="LysM" evidence="7">
    <location>
        <begin position="259"/>
        <end position="305"/>
    </location>
</feature>
<dbReference type="InterPro" id="IPR018392">
    <property type="entry name" value="LysM"/>
</dbReference>
<reference evidence="8 9" key="1">
    <citation type="submission" date="2016-03" db="EMBL/GenBank/DDBJ databases">
        <authorList>
            <person name="Ploux O."/>
        </authorList>
    </citation>
    <scope>NUCLEOTIDE SEQUENCE [LARGE SCALE GENOMIC DNA]</scope>
    <source>
        <strain evidence="8 9">UAMH 11012</strain>
    </source>
</reference>
<dbReference type="PROSITE" id="PS50948">
    <property type="entry name" value="PAN"/>
    <property type="match status" value="1"/>
</dbReference>
<gene>
    <name evidence="8" type="ORF">PAC_18302</name>
</gene>
<feature type="signal peptide" evidence="5">
    <location>
        <begin position="1"/>
        <end position="17"/>
    </location>
</feature>
<dbReference type="PANTHER" id="PTHR34997">
    <property type="entry name" value="AM15"/>
    <property type="match status" value="1"/>
</dbReference>
<dbReference type="Pfam" id="PF01476">
    <property type="entry name" value="LysM"/>
    <property type="match status" value="2"/>
</dbReference>
<keyword evidence="2 5" id="KW-0732">Signal</keyword>
<keyword evidence="1" id="KW-0147">Chitin-binding</keyword>
<feature type="region of interest" description="Disordered" evidence="4">
    <location>
        <begin position="96"/>
        <end position="171"/>
    </location>
</feature>
<dbReference type="InterPro" id="IPR036779">
    <property type="entry name" value="LysM_dom_sf"/>
</dbReference>
<dbReference type="Proteomes" id="UP000184330">
    <property type="component" value="Unassembled WGS sequence"/>
</dbReference>
<evidence type="ECO:0000259" key="7">
    <source>
        <dbReference type="PROSITE" id="PS51782"/>
    </source>
</evidence>
<evidence type="ECO:0000256" key="3">
    <source>
        <dbReference type="ARBA" id="ARBA00023026"/>
    </source>
</evidence>
<evidence type="ECO:0000256" key="5">
    <source>
        <dbReference type="SAM" id="SignalP"/>
    </source>
</evidence>
<feature type="domain" description="Apple" evidence="6">
    <location>
        <begin position="329"/>
        <end position="405"/>
    </location>
</feature>
<keyword evidence="3" id="KW-0843">Virulence</keyword>
<dbReference type="OrthoDB" id="5985073at2759"/>
<dbReference type="InterPro" id="IPR003609">
    <property type="entry name" value="Pan_app"/>
</dbReference>
<evidence type="ECO:0000256" key="2">
    <source>
        <dbReference type="ARBA" id="ARBA00022729"/>
    </source>
</evidence>
<evidence type="ECO:0000256" key="1">
    <source>
        <dbReference type="ARBA" id="ARBA00022669"/>
    </source>
</evidence>
<feature type="chain" id="PRO_5012159812" description="LysM domain-containing protein" evidence="5">
    <location>
        <begin position="18"/>
        <end position="488"/>
    </location>
</feature>
<dbReference type="InterPro" id="IPR052210">
    <property type="entry name" value="LysM1-like"/>
</dbReference>
<dbReference type="SMART" id="SM00257">
    <property type="entry name" value="LysM"/>
    <property type="match status" value="2"/>
</dbReference>
<evidence type="ECO:0000259" key="6">
    <source>
        <dbReference type="PROSITE" id="PS50948"/>
    </source>
</evidence>
<name>A0A1L7XTN8_9HELO</name>
<evidence type="ECO:0008006" key="10">
    <source>
        <dbReference type="Google" id="ProtNLM"/>
    </source>
</evidence>
<dbReference type="PANTHER" id="PTHR34997:SF2">
    <property type="entry name" value="LYSM DOMAIN-CONTAINING PROTEIN-RELATED"/>
    <property type="match status" value="1"/>
</dbReference>
<dbReference type="CDD" id="cd00118">
    <property type="entry name" value="LysM"/>
    <property type="match status" value="2"/>
</dbReference>
<evidence type="ECO:0000256" key="4">
    <source>
        <dbReference type="SAM" id="MobiDB-lite"/>
    </source>
</evidence>
<feature type="compositionally biased region" description="Low complexity" evidence="4">
    <location>
        <begin position="100"/>
        <end position="162"/>
    </location>
</feature>
<sequence>MKLFNFAFVLSFSLVRAYLVTPPGAAAPGSDVDCSEWVQQSYSLTCAVIEEFYGLTAAEFEAWNPSTLDFGTNCTLIDNLYYCVQINFVPMSTLNPAPPTSSTTSSSSTSSTLVTSTTTTSSSSKSSTSSTILTTTTSTKTTSTPTSTTSTKSTTTTTSTTTGDGISTPTPYQTGMATNCNKFHLVVSGDSCSTVASNAGISLTQFYAWNPAVGSTCEYLDLGDYVCIDIIGVTPTTTSNDGVTTPTPIQTGMTTKCESFHLVVSGDSCDTISANAGVSLNDFYLWNPAVGSSCSFLDVGDYVCIGILPITTCTSATVLAAPTQYASTCGAPGFSNDGSTSLLLVSYTSGANVASAGACGAACLANTACTNLYFIEGAYCNLHEEASTYFESTASGYYSWFEADCFSTGEACGSLGFSGGNGLITSYTTGTHVASAGACGAICLATATCTNVYFVEGSYCNLHSGEYTFSESTASGYYAWYQYDCFTC</sequence>
<evidence type="ECO:0000313" key="8">
    <source>
        <dbReference type="EMBL" id="CZR68403.1"/>
    </source>
</evidence>
<dbReference type="GO" id="GO:0008061">
    <property type="term" value="F:chitin binding"/>
    <property type="evidence" value="ECO:0007669"/>
    <property type="project" value="UniProtKB-KW"/>
</dbReference>
<protein>
    <recommendedName>
        <fullName evidence="10">LysM domain-containing protein</fullName>
    </recommendedName>
</protein>